<evidence type="ECO:0000313" key="2">
    <source>
        <dbReference type="Proteomes" id="UP001595925"/>
    </source>
</evidence>
<dbReference type="Proteomes" id="UP001595925">
    <property type="component" value="Unassembled WGS sequence"/>
</dbReference>
<dbReference type="Pfam" id="PF24442">
    <property type="entry name" value="DUF7561"/>
    <property type="match status" value="1"/>
</dbReference>
<organism evidence="1 2">
    <name type="scientific">Saliphagus infecundisoli</name>
    <dbReference type="NCBI Taxonomy" id="1849069"/>
    <lineage>
        <taxon>Archaea</taxon>
        <taxon>Methanobacteriati</taxon>
        <taxon>Methanobacteriota</taxon>
        <taxon>Stenosarchaea group</taxon>
        <taxon>Halobacteria</taxon>
        <taxon>Halobacteriales</taxon>
        <taxon>Natrialbaceae</taxon>
        <taxon>Saliphagus</taxon>
    </lineage>
</organism>
<dbReference type="RefSeq" id="WP_114577938.1">
    <property type="nucleotide sequence ID" value="NZ_JAIVEF010000002.1"/>
</dbReference>
<accession>A0ABD5QLV9</accession>
<dbReference type="EMBL" id="JBHSJG010000056">
    <property type="protein sequence ID" value="MFC4990022.1"/>
    <property type="molecule type" value="Genomic_DNA"/>
</dbReference>
<gene>
    <name evidence="1" type="ORF">ACFPFO_20095</name>
</gene>
<dbReference type="InterPro" id="IPR055983">
    <property type="entry name" value="DUF7561"/>
</dbReference>
<protein>
    <recommendedName>
        <fullName evidence="3">Small CPxCG-related zinc finger protein</fullName>
    </recommendedName>
</protein>
<reference evidence="1 2" key="1">
    <citation type="journal article" date="2019" name="Int. J. Syst. Evol. Microbiol.">
        <title>The Global Catalogue of Microorganisms (GCM) 10K type strain sequencing project: providing services to taxonomists for standard genome sequencing and annotation.</title>
        <authorList>
            <consortium name="The Broad Institute Genomics Platform"/>
            <consortium name="The Broad Institute Genome Sequencing Center for Infectious Disease"/>
            <person name="Wu L."/>
            <person name="Ma J."/>
        </authorList>
    </citation>
    <scope>NUCLEOTIDE SEQUENCE [LARGE SCALE GENOMIC DNA]</scope>
    <source>
        <strain evidence="1 2">CGMCC 1.15824</strain>
    </source>
</reference>
<proteinExistence type="predicted"/>
<keyword evidence="2" id="KW-1185">Reference proteome</keyword>
<name>A0ABD5QLV9_9EURY</name>
<comment type="caution">
    <text evidence="1">The sequence shown here is derived from an EMBL/GenBank/DDBJ whole genome shotgun (WGS) entry which is preliminary data.</text>
</comment>
<evidence type="ECO:0008006" key="3">
    <source>
        <dbReference type="Google" id="ProtNLM"/>
    </source>
</evidence>
<sequence length="70" mass="7330">MATESCDGCGRRLRVAGGIADIWSGGDGATGLTLDLEDGSTHLLCYPCIEALPDHPTREDVAALEAVQEE</sequence>
<evidence type="ECO:0000313" key="1">
    <source>
        <dbReference type="EMBL" id="MFC4990022.1"/>
    </source>
</evidence>
<dbReference type="AlphaFoldDB" id="A0ABD5QLV9"/>